<feature type="compositionally biased region" description="Polar residues" evidence="1">
    <location>
        <begin position="351"/>
        <end position="365"/>
    </location>
</feature>
<dbReference type="GO" id="GO:0031071">
    <property type="term" value="F:cysteine desulfurase activity"/>
    <property type="evidence" value="ECO:0000318"/>
    <property type="project" value="GO_Central"/>
</dbReference>
<dbReference type="STRING" id="105231.A0A1Y1IBI1"/>
<name>A0A1Y1IBI1_KLENI</name>
<dbReference type="OrthoDB" id="420046at2759"/>
<proteinExistence type="predicted"/>
<evidence type="ECO:0000313" key="4">
    <source>
        <dbReference type="Proteomes" id="UP000054558"/>
    </source>
</evidence>
<feature type="region of interest" description="Disordered" evidence="1">
    <location>
        <begin position="319"/>
        <end position="365"/>
    </location>
</feature>
<accession>A0A1Y1IBI1</accession>
<feature type="compositionally biased region" description="Polar residues" evidence="1">
    <location>
        <begin position="327"/>
        <end position="338"/>
    </location>
</feature>
<dbReference type="Pfam" id="PF00266">
    <property type="entry name" value="Aminotran_5"/>
    <property type="match status" value="2"/>
</dbReference>
<sequence length="508" mass="55504">MASSPSLRLPPAPHELYQRVRNHFPYFNPDKKNPVFFENAGGSQLPLTVIEAVREHMLDHYVQLGAGYELSNRATSTVDAAHDIIKTFLNVGETGEVVLAGSTSVLLASAADAYRRSGVIRSGDEIIVQVTCHEANAGPWVRLAEDVGATVKWWGVNSEPPHTSSFEELENLLTDRTKLVAVTHVSNLLGEILDVRSVVRTVRESPAGAQARIVVDGVAYAPHRAADVSAWGVDWYAFSVYKTWGPHVAALYGSHVAFRELEGFGPNHYWIDGADVPYKFELGGPSHEACAGILGLAQYISAVARESIGLERGAECGFSNAEDPQGVRSSGETSTSGRAEQASKRNGIAPLNSNGPGSNAEEQNAPNGVDLASVAVGKLDVARKRGLLRRSDVETFYRTVVRMEQAPQEKLLKFLLSKPELTVVGPATWQSDVRVPTVSFVHRSRTSADVTRTLHKAGFAMRHGHMYSRRLLESLKYENVDDGVIRLSLLYYNTPEEVDTLIGYMDDI</sequence>
<dbReference type="OMA" id="LVCFPHC"/>
<dbReference type="SUPFAM" id="SSF53383">
    <property type="entry name" value="PLP-dependent transferases"/>
    <property type="match status" value="1"/>
</dbReference>
<feature type="domain" description="Aminotransferase class V" evidence="2">
    <location>
        <begin position="35"/>
        <end position="303"/>
    </location>
</feature>
<dbReference type="InterPro" id="IPR015421">
    <property type="entry name" value="PyrdxlP-dep_Trfase_major"/>
</dbReference>
<feature type="domain" description="Aminotransferase class V" evidence="2">
    <location>
        <begin position="402"/>
        <end position="501"/>
    </location>
</feature>
<dbReference type="GO" id="GO:0006534">
    <property type="term" value="P:cysteine metabolic process"/>
    <property type="evidence" value="ECO:0000318"/>
    <property type="project" value="GO_Central"/>
</dbReference>
<evidence type="ECO:0000256" key="1">
    <source>
        <dbReference type="SAM" id="MobiDB-lite"/>
    </source>
</evidence>
<organism evidence="3 4">
    <name type="scientific">Klebsormidium nitens</name>
    <name type="common">Green alga</name>
    <name type="synonym">Ulothrix nitens</name>
    <dbReference type="NCBI Taxonomy" id="105231"/>
    <lineage>
        <taxon>Eukaryota</taxon>
        <taxon>Viridiplantae</taxon>
        <taxon>Streptophyta</taxon>
        <taxon>Klebsormidiophyceae</taxon>
        <taxon>Klebsormidiales</taxon>
        <taxon>Klebsormidiaceae</taxon>
        <taxon>Klebsormidium</taxon>
    </lineage>
</organism>
<dbReference type="EMBL" id="DF237337">
    <property type="protein sequence ID" value="GAQ87923.1"/>
    <property type="molecule type" value="Genomic_DNA"/>
</dbReference>
<dbReference type="Gene3D" id="3.40.640.10">
    <property type="entry name" value="Type I PLP-dependent aspartate aminotransferase-like (Major domain)"/>
    <property type="match status" value="1"/>
</dbReference>
<evidence type="ECO:0000313" key="3">
    <source>
        <dbReference type="EMBL" id="GAQ87923.1"/>
    </source>
</evidence>
<protein>
    <submittedName>
        <fullName evidence="3">Pyridoxal phosphate (PLP)-dependent aspartate aminotransferase superfamily</fullName>
    </submittedName>
</protein>
<dbReference type="PANTHER" id="PTHR43586:SF21">
    <property type="entry name" value="PYRIDOXAL PHOSPHATE (PLP)-DEPENDENT ASPARTATE AMINOTRANSFERASE SUPERFAMILY"/>
    <property type="match status" value="1"/>
</dbReference>
<dbReference type="InterPro" id="IPR015424">
    <property type="entry name" value="PyrdxlP-dep_Trfase"/>
</dbReference>
<dbReference type="Gene3D" id="3.90.1150.10">
    <property type="entry name" value="Aspartate Aminotransferase, domain 1"/>
    <property type="match status" value="2"/>
</dbReference>
<dbReference type="GO" id="GO:0008483">
    <property type="term" value="F:transaminase activity"/>
    <property type="evidence" value="ECO:0007669"/>
    <property type="project" value="UniProtKB-KW"/>
</dbReference>
<reference evidence="3 4" key="1">
    <citation type="journal article" date="2014" name="Nat. Commun.">
        <title>Klebsormidium flaccidum genome reveals primary factors for plant terrestrial adaptation.</title>
        <authorList>
            <person name="Hori K."/>
            <person name="Maruyama F."/>
            <person name="Fujisawa T."/>
            <person name="Togashi T."/>
            <person name="Yamamoto N."/>
            <person name="Seo M."/>
            <person name="Sato S."/>
            <person name="Yamada T."/>
            <person name="Mori H."/>
            <person name="Tajima N."/>
            <person name="Moriyama T."/>
            <person name="Ikeuchi M."/>
            <person name="Watanabe M."/>
            <person name="Wada H."/>
            <person name="Kobayashi K."/>
            <person name="Saito M."/>
            <person name="Masuda T."/>
            <person name="Sasaki-Sekimoto Y."/>
            <person name="Mashiguchi K."/>
            <person name="Awai K."/>
            <person name="Shimojima M."/>
            <person name="Masuda S."/>
            <person name="Iwai M."/>
            <person name="Nobusawa T."/>
            <person name="Narise T."/>
            <person name="Kondo S."/>
            <person name="Saito H."/>
            <person name="Sato R."/>
            <person name="Murakawa M."/>
            <person name="Ihara Y."/>
            <person name="Oshima-Yamada Y."/>
            <person name="Ohtaka K."/>
            <person name="Satoh M."/>
            <person name="Sonobe K."/>
            <person name="Ishii M."/>
            <person name="Ohtani R."/>
            <person name="Kanamori-Sato M."/>
            <person name="Honoki R."/>
            <person name="Miyazaki D."/>
            <person name="Mochizuki H."/>
            <person name="Umetsu J."/>
            <person name="Higashi K."/>
            <person name="Shibata D."/>
            <person name="Kamiya Y."/>
            <person name="Sato N."/>
            <person name="Nakamura Y."/>
            <person name="Tabata S."/>
            <person name="Ida S."/>
            <person name="Kurokawa K."/>
            <person name="Ohta H."/>
        </authorList>
    </citation>
    <scope>NUCLEOTIDE SEQUENCE [LARGE SCALE GENOMIC DNA]</scope>
    <source>
        <strain evidence="3 4">NIES-2285</strain>
    </source>
</reference>
<dbReference type="Proteomes" id="UP000054558">
    <property type="component" value="Unassembled WGS sequence"/>
</dbReference>
<dbReference type="InterPro" id="IPR000192">
    <property type="entry name" value="Aminotrans_V_dom"/>
</dbReference>
<gene>
    <name evidence="3" type="ORF">KFL_003880050</name>
</gene>
<evidence type="ECO:0000259" key="2">
    <source>
        <dbReference type="Pfam" id="PF00266"/>
    </source>
</evidence>
<keyword evidence="3" id="KW-0032">Aminotransferase</keyword>
<dbReference type="PANTHER" id="PTHR43586">
    <property type="entry name" value="CYSTEINE DESULFURASE"/>
    <property type="match status" value="1"/>
</dbReference>
<dbReference type="AlphaFoldDB" id="A0A1Y1IBI1"/>
<keyword evidence="3" id="KW-0808">Transferase</keyword>
<dbReference type="InterPro" id="IPR015422">
    <property type="entry name" value="PyrdxlP-dep_Trfase_small"/>
</dbReference>
<keyword evidence="4" id="KW-1185">Reference proteome</keyword>